<dbReference type="Gene3D" id="3.90.1530.30">
    <property type="match status" value="1"/>
</dbReference>
<comment type="similarity">
    <text evidence="1">Belongs to the ParB family.</text>
</comment>
<dbReference type="PANTHER" id="PTHR33375">
    <property type="entry name" value="CHROMOSOME-PARTITIONING PROTEIN PARB-RELATED"/>
    <property type="match status" value="1"/>
</dbReference>
<dbReference type="InterPro" id="IPR004437">
    <property type="entry name" value="ParB/RepB/Spo0J"/>
</dbReference>
<dbReference type="SUPFAM" id="SSF110849">
    <property type="entry name" value="ParB/Sulfiredoxin"/>
    <property type="match status" value="1"/>
</dbReference>
<reference evidence="6" key="1">
    <citation type="submission" date="2022-06" db="EMBL/GenBank/DDBJ databases">
        <title>CFH 74404 Thermomicrobiaceae sp.</title>
        <authorList>
            <person name="Ming H."/>
            <person name="Li W.-J."/>
            <person name="Zhao Z."/>
        </authorList>
    </citation>
    <scope>NUCLEOTIDE SEQUENCE</scope>
    <source>
        <strain evidence="6">CFH 74404</strain>
    </source>
</reference>
<evidence type="ECO:0000313" key="7">
    <source>
        <dbReference type="Proteomes" id="UP001165306"/>
    </source>
</evidence>
<dbReference type="Pfam" id="PF17762">
    <property type="entry name" value="HTH_ParB"/>
    <property type="match status" value="1"/>
</dbReference>
<keyword evidence="3" id="KW-0238">DNA-binding</keyword>
<evidence type="ECO:0000259" key="5">
    <source>
        <dbReference type="SMART" id="SM00470"/>
    </source>
</evidence>
<name>A0AA42BE03_9BACT</name>
<dbReference type="InterPro" id="IPR003115">
    <property type="entry name" value="ParB_N"/>
</dbReference>
<dbReference type="AlphaFoldDB" id="A0AA42BE03"/>
<dbReference type="FunFam" id="3.90.1530.30:FF:000001">
    <property type="entry name" value="Chromosome partitioning protein ParB"/>
    <property type="match status" value="1"/>
</dbReference>
<organism evidence="6 7">
    <name type="scientific">Thermalbibacter longus</name>
    <dbReference type="NCBI Taxonomy" id="2951981"/>
    <lineage>
        <taxon>Bacteria</taxon>
        <taxon>Pseudomonadati</taxon>
        <taxon>Thermomicrobiota</taxon>
        <taxon>Thermomicrobia</taxon>
        <taxon>Thermomicrobiales</taxon>
        <taxon>Thermomicrobiaceae</taxon>
        <taxon>Thermalbibacter</taxon>
    </lineage>
</organism>
<sequence>MSEARPLHEPAPSLRPIHGDQATTGSQPLRRRRRFTVDALFADTSPRAVGTRELATAKEIRLDRIEPDPDQPRRSFDEERLEELAASIRLEGVLQPIAVRYDAERDRYVIIHGERRWRAAQLAGLESIPAIVREVGDEQRLIQQLMENILREDLNALDRAAALRRLKRQMGDAPWEQVAEAVGIKRSRLFQLLSTEKLPEPVQAEIRAGRLSEKQSRPLHGLPERAQAALAELIVEDGLEQREIERLARALRANPALAQEDDGALREQLRRMRATLAAGQVRRGRLAEPAARPGSPQPASAARPAIAALEQARALGETLARLEIAHLADDERARLAAGLRGLAQQVRRTLRALED</sequence>
<dbReference type="PANTHER" id="PTHR33375:SF1">
    <property type="entry name" value="CHROMOSOME-PARTITIONING PROTEIN PARB-RELATED"/>
    <property type="match status" value="1"/>
</dbReference>
<evidence type="ECO:0000256" key="1">
    <source>
        <dbReference type="ARBA" id="ARBA00006295"/>
    </source>
</evidence>
<proteinExistence type="inferred from homology"/>
<dbReference type="Pfam" id="PF02195">
    <property type="entry name" value="ParB_N"/>
    <property type="match status" value="1"/>
</dbReference>
<dbReference type="EMBL" id="JAMSLR010000013">
    <property type="protein sequence ID" value="MCM8750273.1"/>
    <property type="molecule type" value="Genomic_DNA"/>
</dbReference>
<protein>
    <submittedName>
        <fullName evidence="6">ParB/RepB/Spo0J family partition protein</fullName>
    </submittedName>
</protein>
<evidence type="ECO:0000256" key="3">
    <source>
        <dbReference type="ARBA" id="ARBA00023125"/>
    </source>
</evidence>
<dbReference type="CDD" id="cd16393">
    <property type="entry name" value="SPO0J_N"/>
    <property type="match status" value="1"/>
</dbReference>
<evidence type="ECO:0000256" key="4">
    <source>
        <dbReference type="SAM" id="MobiDB-lite"/>
    </source>
</evidence>
<dbReference type="InterPro" id="IPR041468">
    <property type="entry name" value="HTH_ParB/Spo0J"/>
</dbReference>
<accession>A0AA42BE03</accession>
<dbReference type="GO" id="GO:0003677">
    <property type="term" value="F:DNA binding"/>
    <property type="evidence" value="ECO:0007669"/>
    <property type="project" value="UniProtKB-KW"/>
</dbReference>
<feature type="compositionally biased region" description="Low complexity" evidence="4">
    <location>
        <begin position="289"/>
        <end position="304"/>
    </location>
</feature>
<dbReference type="SMART" id="SM00470">
    <property type="entry name" value="ParB"/>
    <property type="match status" value="1"/>
</dbReference>
<evidence type="ECO:0000256" key="2">
    <source>
        <dbReference type="ARBA" id="ARBA00022829"/>
    </source>
</evidence>
<keyword evidence="2" id="KW-0159">Chromosome partition</keyword>
<dbReference type="SUPFAM" id="SSF109709">
    <property type="entry name" value="KorB DNA-binding domain-like"/>
    <property type="match status" value="1"/>
</dbReference>
<dbReference type="NCBIfam" id="TIGR00180">
    <property type="entry name" value="parB_part"/>
    <property type="match status" value="1"/>
</dbReference>
<dbReference type="RefSeq" id="WP_284058061.1">
    <property type="nucleotide sequence ID" value="NZ_JAMSLR010000013.1"/>
</dbReference>
<comment type="caution">
    <text evidence="6">The sequence shown here is derived from an EMBL/GenBank/DDBJ whole genome shotgun (WGS) entry which is preliminary data.</text>
</comment>
<evidence type="ECO:0000313" key="6">
    <source>
        <dbReference type="EMBL" id="MCM8750273.1"/>
    </source>
</evidence>
<gene>
    <name evidence="6" type="ORF">NET02_14055</name>
</gene>
<keyword evidence="7" id="KW-1185">Reference proteome</keyword>
<dbReference type="GO" id="GO:0007059">
    <property type="term" value="P:chromosome segregation"/>
    <property type="evidence" value="ECO:0007669"/>
    <property type="project" value="UniProtKB-KW"/>
</dbReference>
<dbReference type="Proteomes" id="UP001165306">
    <property type="component" value="Unassembled WGS sequence"/>
</dbReference>
<feature type="region of interest" description="Disordered" evidence="4">
    <location>
        <begin position="282"/>
        <end position="304"/>
    </location>
</feature>
<dbReference type="GO" id="GO:0005694">
    <property type="term" value="C:chromosome"/>
    <property type="evidence" value="ECO:0007669"/>
    <property type="project" value="TreeGrafter"/>
</dbReference>
<feature type="region of interest" description="Disordered" evidence="4">
    <location>
        <begin position="1"/>
        <end position="31"/>
    </location>
</feature>
<dbReference type="Gene3D" id="1.10.10.2830">
    <property type="match status" value="1"/>
</dbReference>
<dbReference type="InterPro" id="IPR050336">
    <property type="entry name" value="Chromosome_partition/occlusion"/>
</dbReference>
<dbReference type="InterPro" id="IPR036086">
    <property type="entry name" value="ParB/Sulfiredoxin_sf"/>
</dbReference>
<feature type="domain" description="ParB-like N-terminal" evidence="5">
    <location>
        <begin position="58"/>
        <end position="149"/>
    </location>
</feature>